<gene>
    <name evidence="3" type="ORF">A1O3_10296</name>
</gene>
<dbReference type="PANTHER" id="PTHR15682:SF2">
    <property type="entry name" value="UNHEALTHY RIBOSOME BIOGENESIS PROTEIN 2 HOMOLOG"/>
    <property type="match status" value="1"/>
</dbReference>
<sequence>MAKRSFEAAIADLEQTNGSAEEVLLAAADILGLRLQENIDASSTDVKFKTSSHSPGFKEQWLLRWLLKNLNASDSKGKTSATAGATIESFVLLPQFWSLLLSLTSRIKDEVCLEILLERKFFHTLDQSIRLCLSRKESGDGSQLPPGSVAEPKERMTKRRRLSPPTTTVQPRPSDHTTLIWVLLQAACRCIDLLAVPSSHRRRRNAPTWTASWNDQASLFGSLLQAIAFLLEKEPQSEEQSLLLQLLRTLLSFWKGDSTATRTQSDDPNRAFASHCLKPSLVLLDILRGSNDDDKPFTSSRNAIERLVALHIVFPFRSTFNERFAKKWRNVHDNLLYEHLENMLKSFKDQVADLEGNTTQSQDRLVLAAHRHLAWIILDIAARSVPASDLRARQQEQLWVDALFICLVHVIWPRIPQITATGAVKTEISATSTLGDRESWVSPMENLVDVALALKMRISLPVIGYSLSAILASEGDVCPWTLLAKIIRLDVNILVPRIGLSNSEQLLKQVMERIESNIVSMKLYDLIRDEIVVALLRAFARARNIDGFVTIWQQNLADAIRVRYASRYDPETIPAILVWDDENVVDEFRALALVHAPPRMGQMLLSELLEQFKTLAAKVGSTADVFAKLAVFSAMLELSDSHDTSLTLDKTQLADLFREAMNALPRKSDYQAQRWQVWRLLRLLVPLLDFKDLPDLEDLLQPHHHFMSLNEFESSGRQDETRKKAARFLECLECFSLVIELVVRQRRFQTDIDSELNHLTELMVRFEATPLNSFAVWNGRNYDCDSADKLFAACIGRLLQRPTVLSSCSHSAQRFIERSLDLLTSRSQAGSQVGPTLESLVKAVLSAEEVLNNPSLRQMVSQHVAKALESTDKTPDRSLIQALPLDAVKKSQLKRIAAAAMHRLTADTQVATITEIEEDLDLLIHLDSVAARTSIDCKDWALWIALSEKILRREDIQTTPSSWPAILMITHILDNIWAQALASQNSTVLSDILSWIRKTIDASRVADSQPATFLALQVFFGQVCQAERALENIITSHKLEKLRKNFIRLLRSRLDRALHGSQDKIIFDLKLTLTAARRIGAIEKDERIRQAISSVQRMLQTTPASLGSKATANEEWRMRLSAQCECLKLLLPSDVKPDENVMEEAIQKLVSSFEGQDVWTNADVSLIVANADILVRQIGANGWILTLDFLQKQGKQNGFQLVRPVVTASVIVHVTNQDILQAPQLAGELADVACMRSLNGGLTLEELCLTLDNARTVLERHPLVVNQCTLDRLLATICTVASSVSDDELLMPKTDVDTGLQASDIYDRLCALIGAVLARHRRRVSDRYHLLLPALQALLRCLFWPGSASLHDSNRTTVAASLNAFGKAMPRWMRQSHECLPASSAEKFARLLSSICNPTVSAARSSRKRGHNDLNDETKQAKLLAGQHMQYLVMEYARCSLDGQMSPSVKERLMPGLYSVMGAMERDLLRALNAGMDPSSRAIFKALYDDWTRYGKWDKN</sequence>
<dbReference type="GeneID" id="19174376"/>
<evidence type="ECO:0000256" key="1">
    <source>
        <dbReference type="SAM" id="MobiDB-lite"/>
    </source>
</evidence>
<name>W9XA74_9EURO</name>
<feature type="region of interest" description="Disordered" evidence="1">
    <location>
        <begin position="136"/>
        <end position="173"/>
    </location>
</feature>
<dbReference type="GO" id="GO:0042254">
    <property type="term" value="P:ribosome biogenesis"/>
    <property type="evidence" value="ECO:0007669"/>
    <property type="project" value="TreeGrafter"/>
</dbReference>
<organism evidence="3 4">
    <name type="scientific">Capronia epimyces CBS 606.96</name>
    <dbReference type="NCBI Taxonomy" id="1182542"/>
    <lineage>
        <taxon>Eukaryota</taxon>
        <taxon>Fungi</taxon>
        <taxon>Dikarya</taxon>
        <taxon>Ascomycota</taxon>
        <taxon>Pezizomycotina</taxon>
        <taxon>Eurotiomycetes</taxon>
        <taxon>Chaetothyriomycetidae</taxon>
        <taxon>Chaetothyriales</taxon>
        <taxon>Herpotrichiellaceae</taxon>
        <taxon>Capronia</taxon>
    </lineage>
</organism>
<dbReference type="Pfam" id="PF10441">
    <property type="entry name" value="Urb2"/>
    <property type="match status" value="1"/>
</dbReference>
<dbReference type="PANTHER" id="PTHR15682">
    <property type="entry name" value="UNHEALTHY RIBOSOME BIOGENESIS PROTEIN 2 HOMOLOG"/>
    <property type="match status" value="1"/>
</dbReference>
<dbReference type="eggNOG" id="ENOG502QTEB">
    <property type="taxonomic scope" value="Eukaryota"/>
</dbReference>
<dbReference type="EMBL" id="AMGY01000011">
    <property type="protein sequence ID" value="EXJ77138.1"/>
    <property type="molecule type" value="Genomic_DNA"/>
</dbReference>
<feature type="domain" description="Nucleolar 27S pre-rRNA processing Urb2/Npa2 C-terminal" evidence="2">
    <location>
        <begin position="1250"/>
        <end position="1499"/>
    </location>
</feature>
<protein>
    <recommendedName>
        <fullName evidence="2">Nucleolar 27S pre-rRNA processing Urb2/Npa2 C-terminal domain-containing protein</fullName>
    </recommendedName>
</protein>
<dbReference type="Proteomes" id="UP000019478">
    <property type="component" value="Unassembled WGS sequence"/>
</dbReference>
<dbReference type="HOGENOM" id="CLU_005258_0_0_1"/>
<accession>W9XA74</accession>
<dbReference type="InterPro" id="IPR052609">
    <property type="entry name" value="Ribosome_Biogenesis_Reg"/>
</dbReference>
<dbReference type="RefSeq" id="XP_007738576.1">
    <property type="nucleotide sequence ID" value="XM_007740386.1"/>
</dbReference>
<dbReference type="OrthoDB" id="160374at2759"/>
<dbReference type="GO" id="GO:0005730">
    <property type="term" value="C:nucleolus"/>
    <property type="evidence" value="ECO:0007669"/>
    <property type="project" value="TreeGrafter"/>
</dbReference>
<evidence type="ECO:0000313" key="3">
    <source>
        <dbReference type="EMBL" id="EXJ77138.1"/>
    </source>
</evidence>
<comment type="caution">
    <text evidence="3">The sequence shown here is derived from an EMBL/GenBank/DDBJ whole genome shotgun (WGS) entry which is preliminary data.</text>
</comment>
<dbReference type="InterPro" id="IPR018849">
    <property type="entry name" value="Urb2/Npa2_C"/>
</dbReference>
<proteinExistence type="predicted"/>
<evidence type="ECO:0000259" key="2">
    <source>
        <dbReference type="Pfam" id="PF10441"/>
    </source>
</evidence>
<keyword evidence="4" id="KW-1185">Reference proteome</keyword>
<evidence type="ECO:0000313" key="4">
    <source>
        <dbReference type="Proteomes" id="UP000019478"/>
    </source>
</evidence>
<reference evidence="3 4" key="1">
    <citation type="submission" date="2013-03" db="EMBL/GenBank/DDBJ databases">
        <title>The Genome Sequence of Capronia epimyces CBS 606.96.</title>
        <authorList>
            <consortium name="The Broad Institute Genomics Platform"/>
            <person name="Cuomo C."/>
            <person name="de Hoog S."/>
            <person name="Gorbushina A."/>
            <person name="Walker B."/>
            <person name="Young S.K."/>
            <person name="Zeng Q."/>
            <person name="Gargeya S."/>
            <person name="Fitzgerald M."/>
            <person name="Haas B."/>
            <person name="Abouelleil A."/>
            <person name="Allen A.W."/>
            <person name="Alvarado L."/>
            <person name="Arachchi H.M."/>
            <person name="Berlin A.M."/>
            <person name="Chapman S.B."/>
            <person name="Gainer-Dewar J."/>
            <person name="Goldberg J."/>
            <person name="Griggs A."/>
            <person name="Gujja S."/>
            <person name="Hansen M."/>
            <person name="Howarth C."/>
            <person name="Imamovic A."/>
            <person name="Ireland A."/>
            <person name="Larimer J."/>
            <person name="McCowan C."/>
            <person name="Murphy C."/>
            <person name="Pearson M."/>
            <person name="Poon T.W."/>
            <person name="Priest M."/>
            <person name="Roberts A."/>
            <person name="Saif S."/>
            <person name="Shea T."/>
            <person name="Sisk P."/>
            <person name="Sykes S."/>
            <person name="Wortman J."/>
            <person name="Nusbaum C."/>
            <person name="Birren B."/>
        </authorList>
    </citation>
    <scope>NUCLEOTIDE SEQUENCE [LARGE SCALE GENOMIC DNA]</scope>
    <source>
        <strain evidence="3 4">CBS 606.96</strain>
    </source>
</reference>
<dbReference type="STRING" id="1182542.W9XA74"/>